<gene>
    <name evidence="1" type="ORF">SAMN05216190_10699</name>
</gene>
<reference evidence="2" key="1">
    <citation type="submission" date="2016-10" db="EMBL/GenBank/DDBJ databases">
        <authorList>
            <person name="Varghese N."/>
            <person name="Submissions S."/>
        </authorList>
    </citation>
    <scope>NUCLEOTIDE SEQUENCE [LARGE SCALE GENOMIC DNA]</scope>
    <source>
        <strain evidence="2">DSM 17834</strain>
    </source>
</reference>
<evidence type="ECO:0000313" key="2">
    <source>
        <dbReference type="Proteomes" id="UP000198784"/>
    </source>
</evidence>
<evidence type="ECO:0000313" key="1">
    <source>
        <dbReference type="EMBL" id="SFP19648.1"/>
    </source>
</evidence>
<proteinExistence type="predicted"/>
<keyword evidence="2" id="KW-1185">Reference proteome</keyword>
<name>A0A1I5NCW6_9PSED</name>
<organism evidence="1 2">
    <name type="scientific">Pseudomonas borbori</name>
    <dbReference type="NCBI Taxonomy" id="289003"/>
    <lineage>
        <taxon>Bacteria</taxon>
        <taxon>Pseudomonadati</taxon>
        <taxon>Pseudomonadota</taxon>
        <taxon>Gammaproteobacteria</taxon>
        <taxon>Pseudomonadales</taxon>
        <taxon>Pseudomonadaceae</taxon>
        <taxon>Pseudomonas</taxon>
    </lineage>
</organism>
<dbReference type="AlphaFoldDB" id="A0A1I5NCW6"/>
<protein>
    <recommendedName>
        <fullName evidence="3">Phage integrase family protein</fullName>
    </recommendedName>
</protein>
<sequence>MSSRQPFEHRANTQVITLSEVTHEFAEPERLRLQVSPKVRKKSLDIGSLAYVIRGKNESNSDDRGTPVVIESFVEKRRELIVRLLESFVGQRDATVLGRWNHIESFIDWLNTHGYREVFASAAQAQQAYRDYTAHLNHQIANQKLKPVSAKNSQFQVCQVIELLYPEDSHHILAGAVLIIAEKGSEAASAAHVEVYRDVCLTIAQQCSAFVLNNQPYPFVVTIRDYEVVGFPSNHGWVGPFKESPLSYNAGERRIATVEEYRAAADKLGRRIRHKTTLVRELARSQASLDAANEEEHYWHRLKVAGLAAKAYASLFLMITGATPTEFDQFSYADALDVEKSPIKKELSAVKFRAGGKATLYNIGRDTGLPLLKDYLKLREWILNGVEHERLFFTMPAINEQVSTNNEFSEFKTSELLNKFFKSISGNFLDPKVPRLSPRMMRKHKSLGMHTAGVSPSTVAATLNHSLEVNLSTYSEATPEQQEAEFGQFWQAMHHAAQVVRERSQRPAEGEIATAAGHCDGFNQPIPVRDLGAVAIEPNCRSQYGCLCCEHYICHSDEEDLLKLASLQYVINAVRNAAPDTAHAEALYKELSIRIEFILEALGERSDAVKQLVETIKVRVFEYGEITPFWESRLSRYEKMGVVF</sequence>
<evidence type="ECO:0008006" key="3">
    <source>
        <dbReference type="Google" id="ProtNLM"/>
    </source>
</evidence>
<dbReference type="GO" id="GO:0003677">
    <property type="term" value="F:DNA binding"/>
    <property type="evidence" value="ECO:0007669"/>
    <property type="project" value="InterPro"/>
</dbReference>
<dbReference type="OrthoDB" id="5366218at2"/>
<accession>A0A1I5NCW6</accession>
<dbReference type="RefSeq" id="WP_090498940.1">
    <property type="nucleotide sequence ID" value="NZ_FOWX01000006.1"/>
</dbReference>
<dbReference type="InterPro" id="IPR011010">
    <property type="entry name" value="DNA_brk_join_enz"/>
</dbReference>
<dbReference type="SUPFAM" id="SSF56349">
    <property type="entry name" value="DNA breaking-rejoining enzymes"/>
    <property type="match status" value="1"/>
</dbReference>
<dbReference type="Proteomes" id="UP000198784">
    <property type="component" value="Unassembled WGS sequence"/>
</dbReference>
<dbReference type="EMBL" id="FOWX01000006">
    <property type="protein sequence ID" value="SFP19648.1"/>
    <property type="molecule type" value="Genomic_DNA"/>
</dbReference>